<sequence length="98" mass="11417">MNIPEKVKILYKEYTVEEQENLHDGGKELYGQIHYLSEKIMLNTNSSDKQKEATFLHEIIHGLDEMYCIGLKEKQVEKLGTALYILLQDNPKMFGENL</sequence>
<organism evidence="1 2">
    <name type="scientific">Blautia hydrogenotrophica (strain DSM 10507 / JCM 14656 / S5a33)</name>
    <name type="common">Ruminococcus hydrogenotrophicus</name>
    <dbReference type="NCBI Taxonomy" id="476272"/>
    <lineage>
        <taxon>Bacteria</taxon>
        <taxon>Bacillati</taxon>
        <taxon>Bacillota</taxon>
        <taxon>Clostridia</taxon>
        <taxon>Lachnospirales</taxon>
        <taxon>Lachnospiraceae</taxon>
        <taxon>Blautia</taxon>
    </lineage>
</organism>
<reference evidence="1 2" key="2">
    <citation type="submission" date="2009-02" db="EMBL/GenBank/DDBJ databases">
        <title>Draft genome sequence of Blautia hydrogenotrophica DSM 10507 (Ruminococcus hydrogenotrophicus DSM 10507).</title>
        <authorList>
            <person name="Sudarsanam P."/>
            <person name="Ley R."/>
            <person name="Guruge J."/>
            <person name="Turnbaugh P.J."/>
            <person name="Mahowald M."/>
            <person name="Liep D."/>
            <person name="Gordon J."/>
        </authorList>
    </citation>
    <scope>NUCLEOTIDE SEQUENCE [LARGE SCALE GENOMIC DNA]</scope>
    <source>
        <strain evidence="2">DSM 10507 / JCM 14656 / S5a33</strain>
    </source>
</reference>
<evidence type="ECO:0008006" key="3">
    <source>
        <dbReference type="Google" id="ProtNLM"/>
    </source>
</evidence>
<proteinExistence type="predicted"/>
<comment type="caution">
    <text evidence="1">The sequence shown here is derived from an EMBL/GenBank/DDBJ whole genome shotgun (WGS) entry which is preliminary data.</text>
</comment>
<dbReference type="AlphaFoldDB" id="C0CPP9"/>
<dbReference type="GeneID" id="86822580"/>
<reference evidence="1 2" key="1">
    <citation type="submission" date="2009-01" db="EMBL/GenBank/DDBJ databases">
        <authorList>
            <person name="Fulton L."/>
            <person name="Clifton S."/>
            <person name="Fulton B."/>
            <person name="Xu J."/>
            <person name="Minx P."/>
            <person name="Pepin K.H."/>
            <person name="Johnson M."/>
            <person name="Bhonagiri V."/>
            <person name="Nash W.E."/>
            <person name="Mardis E.R."/>
            <person name="Wilson R.K."/>
        </authorList>
    </citation>
    <scope>NUCLEOTIDE SEQUENCE [LARGE SCALE GENOMIC DNA]</scope>
    <source>
        <strain evidence="2">DSM 10507 / JCM 14656 / S5a33</strain>
    </source>
</reference>
<evidence type="ECO:0000313" key="2">
    <source>
        <dbReference type="Proteomes" id="UP000003100"/>
    </source>
</evidence>
<gene>
    <name evidence="1" type="ORF">RUMHYD_02850</name>
</gene>
<evidence type="ECO:0000313" key="1">
    <source>
        <dbReference type="EMBL" id="EEG48219.1"/>
    </source>
</evidence>
<dbReference type="PATRIC" id="fig|476272.21.peg.984"/>
<dbReference type="eggNOG" id="ENOG5033920">
    <property type="taxonomic scope" value="Bacteria"/>
</dbReference>
<protein>
    <recommendedName>
        <fullName evidence="3">Phage protein</fullName>
    </recommendedName>
</protein>
<accession>C0CPP9</accession>
<dbReference type="Proteomes" id="UP000003100">
    <property type="component" value="Unassembled WGS sequence"/>
</dbReference>
<dbReference type="RefSeq" id="WP_005950556.1">
    <property type="nucleotide sequence ID" value="NZ_CP136423.1"/>
</dbReference>
<name>C0CPP9_BLAHS</name>
<keyword evidence="2" id="KW-1185">Reference proteome</keyword>
<dbReference type="EMBL" id="ACBZ01000158">
    <property type="protein sequence ID" value="EEG48219.1"/>
    <property type="molecule type" value="Genomic_DNA"/>
</dbReference>
<dbReference type="HOGENOM" id="CLU_153733_2_0_9"/>